<evidence type="ECO:0000259" key="2">
    <source>
        <dbReference type="Pfam" id="PF13505"/>
    </source>
</evidence>
<keyword evidence="1" id="KW-0732">Signal</keyword>
<name>A0A8J7QZC9_9HYPH</name>
<keyword evidence="4" id="KW-1185">Reference proteome</keyword>
<dbReference type="Gene3D" id="2.40.160.20">
    <property type="match status" value="1"/>
</dbReference>
<evidence type="ECO:0000313" key="3">
    <source>
        <dbReference type="EMBL" id="MBP0438107.1"/>
    </source>
</evidence>
<feature type="domain" description="Outer membrane protein beta-barrel" evidence="2">
    <location>
        <begin position="31"/>
        <end position="231"/>
    </location>
</feature>
<dbReference type="AlphaFoldDB" id="A0A8J7QZC9"/>
<evidence type="ECO:0000256" key="1">
    <source>
        <dbReference type="ARBA" id="ARBA00022729"/>
    </source>
</evidence>
<protein>
    <submittedName>
        <fullName evidence="3">Porin family protein</fullName>
    </submittedName>
</protein>
<dbReference type="InterPro" id="IPR011250">
    <property type="entry name" value="OMP/PagP_B-barrel"/>
</dbReference>
<gene>
    <name evidence="3" type="ORF">J5Y06_05565</name>
</gene>
<dbReference type="EMBL" id="JAGIYY010000001">
    <property type="protein sequence ID" value="MBP0438107.1"/>
    <property type="molecule type" value="Genomic_DNA"/>
</dbReference>
<evidence type="ECO:0000313" key="4">
    <source>
        <dbReference type="Proteomes" id="UP000666240"/>
    </source>
</evidence>
<proteinExistence type="predicted"/>
<dbReference type="InterPro" id="IPR027385">
    <property type="entry name" value="Beta-barrel_OMP"/>
</dbReference>
<dbReference type="SUPFAM" id="SSF56925">
    <property type="entry name" value="OMPA-like"/>
    <property type="match status" value="1"/>
</dbReference>
<reference evidence="3" key="1">
    <citation type="submission" date="2021-03" db="EMBL/GenBank/DDBJ databases">
        <title>Genome sequencing and assembly of Tianweitania sediminis.</title>
        <authorList>
            <person name="Chhetri G."/>
        </authorList>
    </citation>
    <scope>NUCLEOTIDE SEQUENCE</scope>
    <source>
        <strain evidence="3">Z8</strain>
    </source>
</reference>
<accession>A0A8J7QZC9</accession>
<dbReference type="Proteomes" id="UP000666240">
    <property type="component" value="Unassembled WGS sequence"/>
</dbReference>
<comment type="caution">
    <text evidence="3">The sequence shown here is derived from an EMBL/GenBank/DDBJ whole genome shotgun (WGS) entry which is preliminary data.</text>
</comment>
<dbReference type="Pfam" id="PF13505">
    <property type="entry name" value="OMP_b-brl"/>
    <property type="match status" value="1"/>
</dbReference>
<organism evidence="3 4">
    <name type="scientific">Tianweitania sediminis</name>
    <dbReference type="NCBI Taxonomy" id="1502156"/>
    <lineage>
        <taxon>Bacteria</taxon>
        <taxon>Pseudomonadati</taxon>
        <taxon>Pseudomonadota</taxon>
        <taxon>Alphaproteobacteria</taxon>
        <taxon>Hyphomicrobiales</taxon>
        <taxon>Phyllobacteriaceae</taxon>
        <taxon>Tianweitania</taxon>
    </lineage>
</organism>
<sequence length="234" mass="26015">MFASVAAQAADYDPPIVIDDIQEVVPVEVGSGWYLRGDVGYTFSSRYKNYERTGYVPDFEIGEDNTSLFGGAGFGYNITDYLRVDLTGGFLRREKAWGENIDPFDAAFSARSEIETSMAYGMVTGYIDLGTFAGFTPYVGAGAGMVYTHSKGYGDIRVPDNEAYFGDFKRDDFGFAYTLNAGMAYSLTQNLSLDVGYQYFNAPKADYFSFEKPGLYGQGLDFHQVKVGLRYDLW</sequence>